<accession>A0A182J9Y0</accession>
<organism evidence="2">
    <name type="scientific">Anopheles atroparvus</name>
    <name type="common">European mosquito</name>
    <dbReference type="NCBI Taxonomy" id="41427"/>
    <lineage>
        <taxon>Eukaryota</taxon>
        <taxon>Metazoa</taxon>
        <taxon>Ecdysozoa</taxon>
        <taxon>Arthropoda</taxon>
        <taxon>Hexapoda</taxon>
        <taxon>Insecta</taxon>
        <taxon>Pterygota</taxon>
        <taxon>Neoptera</taxon>
        <taxon>Endopterygota</taxon>
        <taxon>Diptera</taxon>
        <taxon>Nematocera</taxon>
        <taxon>Culicoidea</taxon>
        <taxon>Culicidae</taxon>
        <taxon>Anophelinae</taxon>
        <taxon>Anopheles</taxon>
    </lineage>
</organism>
<proteinExistence type="inferred from homology"/>
<reference evidence="2" key="1">
    <citation type="submission" date="2022-08" db="UniProtKB">
        <authorList>
            <consortium name="EnsemblMetazoa"/>
        </authorList>
    </citation>
    <scope>IDENTIFICATION</scope>
    <source>
        <strain evidence="2">EBRO</strain>
    </source>
</reference>
<sequence length="271" mass="31080">MAPTQGPRVDISAPLLHVEHVLKTGKMVHDIERERTLARENRELLKKINQIYRSQGFLNVDYSYRAHQSLNSESRMLAARTMERENRVLLERLLRRKPTVDSNLRHGCKTLLGFPEIGETSPKLMIDFWERTDRWLCQLTVISSAKETLTDPLEKLTDSLRRGNIKRIFRDTCLVLRSQPISQDEKPSLGESDTLHQVAKGCLVRQRQGQREHLLITLREIASICGGSLLGNVGAGSMAKLDLLNYYGTKFGRCREPIFYDVRFMGNCCKL</sequence>
<dbReference type="PANTHER" id="PTHR33768">
    <property type="entry name" value="MIP11318P"/>
    <property type="match status" value="1"/>
</dbReference>
<name>A0A182J9Y0_ANOAO</name>
<dbReference type="Pfam" id="PF13879">
    <property type="entry name" value="Hmw_CFAP97"/>
    <property type="match status" value="1"/>
</dbReference>
<dbReference type="PANTHER" id="PTHR33768:SF3">
    <property type="entry name" value="MIP11318P"/>
    <property type="match status" value="1"/>
</dbReference>
<evidence type="ECO:0000313" key="2">
    <source>
        <dbReference type="EnsemblMetazoa" id="AATE014127-PA.1"/>
    </source>
</evidence>
<evidence type="ECO:0000256" key="1">
    <source>
        <dbReference type="ARBA" id="ARBA00008315"/>
    </source>
</evidence>
<dbReference type="InterPro" id="IPR029488">
    <property type="entry name" value="Hmw/CFAP97"/>
</dbReference>
<dbReference type="EMBL" id="AXCP01008090">
    <property type="status" value="NOT_ANNOTATED_CDS"/>
    <property type="molecule type" value="Genomic_DNA"/>
</dbReference>
<dbReference type="AlphaFoldDB" id="A0A182J9Y0"/>
<dbReference type="InterPro" id="IPR038792">
    <property type="entry name" value="CFAP97D1/2"/>
</dbReference>
<protein>
    <submittedName>
        <fullName evidence="2">Uncharacterized protein</fullName>
    </submittedName>
</protein>
<dbReference type="VEuPathDB" id="VectorBase:AATE014127"/>
<comment type="similarity">
    <text evidence="1">Belongs to the CFAP97 family.</text>
</comment>
<dbReference type="EnsemblMetazoa" id="AATE014127-RA">
    <property type="protein sequence ID" value="AATE014127-PA.1"/>
    <property type="gene ID" value="AATE014127"/>
</dbReference>